<dbReference type="PANTHER" id="PTHR43592:SF15">
    <property type="entry name" value="CAAX AMINO TERMINAL PROTEASE FAMILY PROTEIN"/>
    <property type="match status" value="1"/>
</dbReference>
<evidence type="ECO:0000313" key="3">
    <source>
        <dbReference type="EMBL" id="HIS77232.1"/>
    </source>
</evidence>
<keyword evidence="3" id="KW-0378">Hydrolase</keyword>
<evidence type="ECO:0000259" key="2">
    <source>
        <dbReference type="Pfam" id="PF02517"/>
    </source>
</evidence>
<feature type="domain" description="CAAX prenyl protease 2/Lysostaphin resistance protein A-like" evidence="2">
    <location>
        <begin position="179"/>
        <end position="260"/>
    </location>
</feature>
<keyword evidence="1" id="KW-1133">Transmembrane helix</keyword>
<feature type="transmembrane region" description="Helical" evidence="1">
    <location>
        <begin position="96"/>
        <end position="114"/>
    </location>
</feature>
<dbReference type="EMBL" id="DVJP01000070">
    <property type="protein sequence ID" value="HIS77232.1"/>
    <property type="molecule type" value="Genomic_DNA"/>
</dbReference>
<feature type="transmembrane region" description="Helical" evidence="1">
    <location>
        <begin position="234"/>
        <end position="264"/>
    </location>
</feature>
<keyword evidence="3" id="KW-0482">Metalloprotease</keyword>
<feature type="transmembrane region" description="Helical" evidence="1">
    <location>
        <begin position="177"/>
        <end position="196"/>
    </location>
</feature>
<sequence>MNYQTPGGQTPPPAGHIYVNGYGFVSEDPWFRESRGIWKNAAVIGLVLLGILFIPAFSVYPIQLLLNLIFAPFVYLSNSAYQSMSLQAVYLELGQLAQSVLSLGIPLILAACLLRPRKKSVPLTRRPSSNTFSYGVAMCMAVWVVATFILDTSAGLLQNLHLVELHPENSMPAVLGAVPFYLIRVLVVPALLEEFLFRGVILRSLRQFGDSFAIVVSAFSFSLIHYNLSRDLRAFLLGLVLGYFVIRSGSIWTAVAGRFCCLLLSLASENLPHLFPGTLSSTLRILLFLAVTLIGMLAFVRFSHLEGNPFILSSGHTSTRISVKLRKFFSNIVFLIAAALWIAQIFSHIQIIG</sequence>
<accession>A0A9D1FPC0</accession>
<proteinExistence type="predicted"/>
<dbReference type="GO" id="GO:0008237">
    <property type="term" value="F:metallopeptidase activity"/>
    <property type="evidence" value="ECO:0007669"/>
    <property type="project" value="UniProtKB-KW"/>
</dbReference>
<feature type="transmembrane region" description="Helical" evidence="1">
    <location>
        <begin position="285"/>
        <end position="304"/>
    </location>
</feature>
<dbReference type="GO" id="GO:0004175">
    <property type="term" value="F:endopeptidase activity"/>
    <property type="evidence" value="ECO:0007669"/>
    <property type="project" value="UniProtKB-ARBA"/>
</dbReference>
<evidence type="ECO:0000313" key="4">
    <source>
        <dbReference type="Proteomes" id="UP000824002"/>
    </source>
</evidence>
<organism evidence="3 4">
    <name type="scientific">Candidatus Merdivicinus excrementipullorum</name>
    <dbReference type="NCBI Taxonomy" id="2840867"/>
    <lineage>
        <taxon>Bacteria</taxon>
        <taxon>Bacillati</taxon>
        <taxon>Bacillota</taxon>
        <taxon>Clostridia</taxon>
        <taxon>Eubacteriales</taxon>
        <taxon>Oscillospiraceae</taxon>
        <taxon>Oscillospiraceae incertae sedis</taxon>
        <taxon>Candidatus Merdivicinus</taxon>
    </lineage>
</organism>
<comment type="caution">
    <text evidence="3">The sequence shown here is derived from an EMBL/GenBank/DDBJ whole genome shotgun (WGS) entry which is preliminary data.</text>
</comment>
<reference evidence="3" key="1">
    <citation type="submission" date="2020-10" db="EMBL/GenBank/DDBJ databases">
        <authorList>
            <person name="Gilroy R."/>
        </authorList>
    </citation>
    <scope>NUCLEOTIDE SEQUENCE</scope>
    <source>
        <strain evidence="3">CHK199-13235</strain>
    </source>
</reference>
<feature type="transmembrane region" description="Helical" evidence="1">
    <location>
        <begin position="328"/>
        <end position="347"/>
    </location>
</feature>
<feature type="transmembrane region" description="Helical" evidence="1">
    <location>
        <begin position="134"/>
        <end position="157"/>
    </location>
</feature>
<reference evidence="3" key="2">
    <citation type="journal article" date="2021" name="PeerJ">
        <title>Extensive microbial diversity within the chicken gut microbiome revealed by metagenomics and culture.</title>
        <authorList>
            <person name="Gilroy R."/>
            <person name="Ravi A."/>
            <person name="Getino M."/>
            <person name="Pursley I."/>
            <person name="Horton D.L."/>
            <person name="Alikhan N.F."/>
            <person name="Baker D."/>
            <person name="Gharbi K."/>
            <person name="Hall N."/>
            <person name="Watson M."/>
            <person name="Adriaenssens E.M."/>
            <person name="Foster-Nyarko E."/>
            <person name="Jarju S."/>
            <person name="Secka A."/>
            <person name="Antonio M."/>
            <person name="Oren A."/>
            <person name="Chaudhuri R.R."/>
            <person name="La Ragione R."/>
            <person name="Hildebrand F."/>
            <person name="Pallen M.J."/>
        </authorList>
    </citation>
    <scope>NUCLEOTIDE SEQUENCE</scope>
    <source>
        <strain evidence="3">CHK199-13235</strain>
    </source>
</reference>
<name>A0A9D1FPC0_9FIRM</name>
<dbReference type="InterPro" id="IPR003675">
    <property type="entry name" value="Rce1/LyrA-like_dom"/>
</dbReference>
<dbReference type="AlphaFoldDB" id="A0A9D1FPC0"/>
<keyword evidence="3" id="KW-0645">Protease</keyword>
<dbReference type="Proteomes" id="UP000824002">
    <property type="component" value="Unassembled WGS sequence"/>
</dbReference>
<keyword evidence="1" id="KW-0472">Membrane</keyword>
<protein>
    <submittedName>
        <fullName evidence="3">CPBP family intramembrane metalloprotease</fullName>
    </submittedName>
</protein>
<dbReference type="PANTHER" id="PTHR43592">
    <property type="entry name" value="CAAX AMINO TERMINAL PROTEASE"/>
    <property type="match status" value="1"/>
</dbReference>
<dbReference type="Pfam" id="PF02517">
    <property type="entry name" value="Rce1-like"/>
    <property type="match status" value="1"/>
</dbReference>
<feature type="transmembrane region" description="Helical" evidence="1">
    <location>
        <begin position="37"/>
        <end position="57"/>
    </location>
</feature>
<gene>
    <name evidence="3" type="ORF">IAB51_10585</name>
</gene>
<keyword evidence="1" id="KW-0812">Transmembrane</keyword>
<dbReference type="GO" id="GO:0080120">
    <property type="term" value="P:CAAX-box protein maturation"/>
    <property type="evidence" value="ECO:0007669"/>
    <property type="project" value="UniProtKB-ARBA"/>
</dbReference>
<evidence type="ECO:0000256" key="1">
    <source>
        <dbReference type="SAM" id="Phobius"/>
    </source>
</evidence>